<accession>A0A1F7F262</accession>
<comment type="caution">
    <text evidence="3">The sequence shown here is derived from an EMBL/GenBank/DDBJ whole genome shotgun (WGS) entry which is preliminary data.</text>
</comment>
<dbReference type="InterPro" id="IPR025209">
    <property type="entry name" value="DUF4209"/>
</dbReference>
<keyword evidence="1" id="KW-0175">Coiled coil</keyword>
<reference evidence="3 4" key="1">
    <citation type="journal article" date="2016" name="Nat. Commun.">
        <title>Thousands of microbial genomes shed light on interconnected biogeochemical processes in an aquifer system.</title>
        <authorList>
            <person name="Anantharaman K."/>
            <person name="Brown C.T."/>
            <person name="Hug L.A."/>
            <person name="Sharon I."/>
            <person name="Castelle C.J."/>
            <person name="Probst A.J."/>
            <person name="Thomas B.C."/>
            <person name="Singh A."/>
            <person name="Wilkins M.J."/>
            <person name="Karaoz U."/>
            <person name="Brodie E.L."/>
            <person name="Williams K.H."/>
            <person name="Hubbard S.S."/>
            <person name="Banfield J.F."/>
        </authorList>
    </citation>
    <scope>NUCLEOTIDE SEQUENCE [LARGE SCALE GENOMIC DNA]</scope>
</reference>
<dbReference type="Proteomes" id="UP000179243">
    <property type="component" value="Unassembled WGS sequence"/>
</dbReference>
<sequence>MDLTFKIHQTKAEEMDQLLKDIINSNDIFKIHLDLQNYYVRKSQLLKDAGKTTEAELSNLESLSFVGEFNQILTNPREKYGIYIIWGAPPDNQSLNWQSTSEEGFYHLWCLCNSATIPPIIKIHHLTILWECKKLWAGKKPELPKPIDVAVLLINNLIDVANWIKSLDIDPLLKGMELTRYLNISVFLASIIGRDNLMTKIRTVLQDNSTILIDTAPHWALALVELELHLASNKKVRNETVVSNERLTEIEIEIDSIYQSLKHKNDIMNLKEAIDIKSRLDKIIGKVSDAKDIFNRKGDACSEYAKKADSGLASHVYWKEAATYYQSAGNQEKLRISLEEARKAIEKADENGEFKEIRVELKVDEKDIKKAIEPFFRGINNPAETLFRISQRLFATSLEKTTSNVTEKPTKSLVSQLFPTIPMVDDRSLSSLAPDTLEQDLYESKKSLMHEIEIASALYLVEIIRKTIEDFELSEVHILTAFGQSPFIDREDIPFLEAAVNRFIQEDYLSFIHVLLPRIEQIIRRLLKAAGAKITTLEGGALKEKTLGQLIRSAYADDILPKSFALFFQATLTEEWGYNLRNRMAHGLLKQDECSFKTAVRVLHIALVVTGLRLISN</sequence>
<evidence type="ECO:0000313" key="3">
    <source>
        <dbReference type="EMBL" id="OGK00749.1"/>
    </source>
</evidence>
<evidence type="ECO:0000256" key="1">
    <source>
        <dbReference type="SAM" id="Coils"/>
    </source>
</evidence>
<dbReference type="AlphaFoldDB" id="A0A1F7F262"/>
<gene>
    <name evidence="3" type="ORF">A2519_19980</name>
</gene>
<evidence type="ECO:0000313" key="4">
    <source>
        <dbReference type="Proteomes" id="UP000179243"/>
    </source>
</evidence>
<evidence type="ECO:0000259" key="2">
    <source>
        <dbReference type="Pfam" id="PF13910"/>
    </source>
</evidence>
<dbReference type="EMBL" id="MFYX01000141">
    <property type="protein sequence ID" value="OGK00749.1"/>
    <property type="molecule type" value="Genomic_DNA"/>
</dbReference>
<name>A0A1F7F262_UNCRA</name>
<dbReference type="Pfam" id="PF13910">
    <property type="entry name" value="DUF4209"/>
    <property type="match status" value="1"/>
</dbReference>
<feature type="domain" description="DUF4209" evidence="2">
    <location>
        <begin position="519"/>
        <end position="607"/>
    </location>
</feature>
<organism evidence="3 4">
    <name type="scientific">Candidatus Raymondbacteria bacterium RIFOXYD12_FULL_49_13</name>
    <dbReference type="NCBI Taxonomy" id="1817890"/>
    <lineage>
        <taxon>Bacteria</taxon>
        <taxon>Raymondiibacteriota</taxon>
    </lineage>
</organism>
<proteinExistence type="predicted"/>
<feature type="coiled-coil region" evidence="1">
    <location>
        <begin position="331"/>
        <end position="358"/>
    </location>
</feature>
<protein>
    <recommendedName>
        <fullName evidence="2">DUF4209 domain-containing protein</fullName>
    </recommendedName>
</protein>